<keyword evidence="2" id="KW-1185">Reference proteome</keyword>
<dbReference type="KEGG" id="vpy:HZI73_19900"/>
<dbReference type="Pfam" id="PF17963">
    <property type="entry name" value="Big_9"/>
    <property type="match status" value="1"/>
</dbReference>
<protein>
    <submittedName>
        <fullName evidence="1">Ig-like domain-containing protein</fullName>
    </submittedName>
</protein>
<name>A0A8J8MM69_9FIRM</name>
<reference evidence="1" key="1">
    <citation type="submission" date="2020-07" db="EMBL/GenBank/DDBJ databases">
        <title>Vallitalea pronyensis genome.</title>
        <authorList>
            <person name="Postec A."/>
        </authorList>
    </citation>
    <scope>NUCLEOTIDE SEQUENCE</scope>
    <source>
        <strain evidence="1">FatNI3</strain>
    </source>
</reference>
<sequence>MSTKIKVHNYSMVMKQGSRMDGRILIKNISRDQIQCSFDKEPEHGKAELTTNGYWSYVPTKDFVGQEQFRIKVMITDVGEKYSTITIDVEEQELSTKISKFLQFEERLMIENYEDEIVEISHIAIITTIKKQEQINNHFNHTSKLKLEGSIKYVIYCEVGLVPAEKRSFWMDESIHEGDFIAEKQVQVEKEIPFETEMELGDYVVDDDVEILSEIKYQSFRLINYDEVHHYCAVELYIDK</sequence>
<gene>
    <name evidence="1" type="ORF">HZI73_19900</name>
</gene>
<proteinExistence type="predicted"/>
<dbReference type="AlphaFoldDB" id="A0A8J8MM69"/>
<accession>A0A8J8MM69</accession>
<dbReference type="EMBL" id="CP058649">
    <property type="protein sequence ID" value="QUI24422.1"/>
    <property type="molecule type" value="Genomic_DNA"/>
</dbReference>
<evidence type="ECO:0000313" key="1">
    <source>
        <dbReference type="EMBL" id="QUI24422.1"/>
    </source>
</evidence>
<dbReference type="RefSeq" id="WP_212695117.1">
    <property type="nucleotide sequence ID" value="NZ_CP058649.1"/>
</dbReference>
<dbReference type="Proteomes" id="UP000683246">
    <property type="component" value="Chromosome"/>
</dbReference>
<evidence type="ECO:0000313" key="2">
    <source>
        <dbReference type="Proteomes" id="UP000683246"/>
    </source>
</evidence>
<organism evidence="1 2">
    <name type="scientific">Vallitalea pronyensis</name>
    <dbReference type="NCBI Taxonomy" id="1348613"/>
    <lineage>
        <taxon>Bacteria</taxon>
        <taxon>Bacillati</taxon>
        <taxon>Bacillota</taxon>
        <taxon>Clostridia</taxon>
        <taxon>Lachnospirales</taxon>
        <taxon>Vallitaleaceae</taxon>
        <taxon>Vallitalea</taxon>
    </lineage>
</organism>